<evidence type="ECO:0000256" key="1">
    <source>
        <dbReference type="SAM" id="Phobius"/>
    </source>
</evidence>
<protein>
    <submittedName>
        <fullName evidence="2">Uncharacterized protein</fullName>
    </submittedName>
</protein>
<sequence length="250" mass="27487">MILSRIARALKDQNWLAVGIEFVIVILGVVIGFQVTAWNADRAEQDVITRQLHEVRDDIRADITAIELTRDASLWRLAAAEHLLTEANDGAGLRSMSTAPGGTVDATLLPTVTEADLPMLLARVNLIRGVTGRRTGYQSLVNGGSLRLIEAGELRSSIQRYYAGYDDFQRNLNTFRDIRSAALPVLFEHGFSLFSDHDVDAVLDAARNDPAILAYLRTSRETGQFQTASILAREDEARALLALINAELGE</sequence>
<reference evidence="2 3" key="1">
    <citation type="submission" date="2018-10" db="EMBL/GenBank/DDBJ databases">
        <title>Genomic Encyclopedia of Type Strains, Phase IV (KMG-IV): sequencing the most valuable type-strain genomes for metagenomic binning, comparative biology and taxonomic classification.</title>
        <authorList>
            <person name="Goeker M."/>
        </authorList>
    </citation>
    <scope>NUCLEOTIDE SEQUENCE [LARGE SCALE GENOMIC DNA]</scope>
    <source>
        <strain evidence="2 3">DSM 4734</strain>
    </source>
</reference>
<feature type="transmembrane region" description="Helical" evidence="1">
    <location>
        <begin position="15"/>
        <end position="38"/>
    </location>
</feature>
<gene>
    <name evidence="2" type="ORF">C7435_1757</name>
</gene>
<dbReference type="EMBL" id="RBIM01000004">
    <property type="protein sequence ID" value="RKQ96427.1"/>
    <property type="molecule type" value="Genomic_DNA"/>
</dbReference>
<comment type="caution">
    <text evidence="2">The sequence shown here is derived from an EMBL/GenBank/DDBJ whole genome shotgun (WGS) entry which is preliminary data.</text>
</comment>
<dbReference type="OrthoDB" id="7630873at2"/>
<organism evidence="2 3">
    <name type="scientific">Maricaulis maris</name>
    <dbReference type="NCBI Taxonomy" id="74318"/>
    <lineage>
        <taxon>Bacteria</taxon>
        <taxon>Pseudomonadati</taxon>
        <taxon>Pseudomonadota</taxon>
        <taxon>Alphaproteobacteria</taxon>
        <taxon>Maricaulales</taxon>
        <taxon>Maricaulaceae</taxon>
        <taxon>Maricaulis</taxon>
    </lineage>
</organism>
<evidence type="ECO:0000313" key="2">
    <source>
        <dbReference type="EMBL" id="RKQ96427.1"/>
    </source>
</evidence>
<evidence type="ECO:0000313" key="3">
    <source>
        <dbReference type="Proteomes" id="UP000273675"/>
    </source>
</evidence>
<dbReference type="AlphaFoldDB" id="A0A495D3D5"/>
<keyword evidence="1" id="KW-1133">Transmembrane helix</keyword>
<accession>A0A495D3D5</accession>
<name>A0A495D3D5_9PROT</name>
<proteinExistence type="predicted"/>
<keyword evidence="1" id="KW-0812">Transmembrane</keyword>
<dbReference type="RefSeq" id="WP_121210948.1">
    <property type="nucleotide sequence ID" value="NZ_RBIM01000004.1"/>
</dbReference>
<dbReference type="Proteomes" id="UP000273675">
    <property type="component" value="Unassembled WGS sequence"/>
</dbReference>
<keyword evidence="1" id="KW-0472">Membrane</keyword>